<keyword evidence="3" id="KW-1185">Reference proteome</keyword>
<accession>A0A5J5EGW8</accession>
<comment type="caution">
    <text evidence="2">The sequence shown here is derived from an EMBL/GenBank/DDBJ whole genome shotgun (WGS) entry which is preliminary data.</text>
</comment>
<dbReference type="Proteomes" id="UP000326924">
    <property type="component" value="Unassembled WGS sequence"/>
</dbReference>
<dbReference type="InParanoid" id="A0A5J5EGW8"/>
<evidence type="ECO:0000313" key="2">
    <source>
        <dbReference type="EMBL" id="KAA8894630.1"/>
    </source>
</evidence>
<feature type="region of interest" description="Disordered" evidence="1">
    <location>
        <begin position="97"/>
        <end position="145"/>
    </location>
</feature>
<dbReference type="EMBL" id="VXIS01000323">
    <property type="protein sequence ID" value="KAA8894630.1"/>
    <property type="molecule type" value="Genomic_DNA"/>
</dbReference>
<name>A0A5J5EGW8_9PEZI</name>
<gene>
    <name evidence="2" type="ORF">FN846DRAFT_912672</name>
</gene>
<organism evidence="2 3">
    <name type="scientific">Sphaerosporella brunnea</name>
    <dbReference type="NCBI Taxonomy" id="1250544"/>
    <lineage>
        <taxon>Eukaryota</taxon>
        <taxon>Fungi</taxon>
        <taxon>Dikarya</taxon>
        <taxon>Ascomycota</taxon>
        <taxon>Pezizomycotina</taxon>
        <taxon>Pezizomycetes</taxon>
        <taxon>Pezizales</taxon>
        <taxon>Pyronemataceae</taxon>
        <taxon>Sphaerosporella</taxon>
    </lineage>
</organism>
<evidence type="ECO:0000256" key="1">
    <source>
        <dbReference type="SAM" id="MobiDB-lite"/>
    </source>
</evidence>
<reference evidence="2 3" key="1">
    <citation type="submission" date="2019-09" db="EMBL/GenBank/DDBJ databases">
        <title>Draft genome of the ectomycorrhizal ascomycete Sphaerosporella brunnea.</title>
        <authorList>
            <consortium name="DOE Joint Genome Institute"/>
            <person name="Benucci G.M."/>
            <person name="Marozzi G."/>
            <person name="Antonielli L."/>
            <person name="Sanchez S."/>
            <person name="Marco P."/>
            <person name="Wang X."/>
            <person name="Falini L.B."/>
            <person name="Barry K."/>
            <person name="Haridas S."/>
            <person name="Lipzen A."/>
            <person name="Labutti K."/>
            <person name="Grigoriev I.V."/>
            <person name="Murat C."/>
            <person name="Martin F."/>
            <person name="Albertini E."/>
            <person name="Donnini D."/>
            <person name="Bonito G."/>
        </authorList>
    </citation>
    <scope>NUCLEOTIDE SEQUENCE [LARGE SCALE GENOMIC DNA]</scope>
    <source>
        <strain evidence="2 3">Sb_GMNB300</strain>
    </source>
</reference>
<protein>
    <submittedName>
        <fullName evidence="2">Uncharacterized protein</fullName>
    </submittedName>
</protein>
<sequence length="168" mass="18019">MEIRVLLSTTNFLLALERGLRTAITVTLGLEFPTTDNRVWSNAAITQLRNPDPTTAAYPGALRWVNNKWVPGQPATRTEGSVHPVVSVELCMGRGAPTAHKARRGGESLARPRSTSPRPGHPAGTTATSSEPEYPEPAFSLSTTSGCAPGVPRLAVISDERLVRHLDC</sequence>
<dbReference type="AlphaFoldDB" id="A0A5J5EGW8"/>
<evidence type="ECO:0000313" key="3">
    <source>
        <dbReference type="Proteomes" id="UP000326924"/>
    </source>
</evidence>
<proteinExistence type="predicted"/>